<comment type="caution">
    <text evidence="2">The sequence shown here is derived from an EMBL/GenBank/DDBJ whole genome shotgun (WGS) entry which is preliminary data.</text>
</comment>
<protein>
    <submittedName>
        <fullName evidence="2">Uncharacterized protein</fullName>
    </submittedName>
</protein>
<dbReference type="EMBL" id="JBBPBM010000021">
    <property type="protein sequence ID" value="KAK8548600.1"/>
    <property type="molecule type" value="Genomic_DNA"/>
</dbReference>
<sequence length="104" mass="11383">MDPKKTVVSVKKGVSFDGLEATNPLDNGRGKTRNIFWRRAQRRQSGSRKDGSGVGWLQRRNQGVHRHLKASSEGASPACCRLAPLNAVPVGRLNNTLNFVSVTN</sequence>
<organism evidence="2 3">
    <name type="scientific">Hibiscus sabdariffa</name>
    <name type="common">roselle</name>
    <dbReference type="NCBI Taxonomy" id="183260"/>
    <lineage>
        <taxon>Eukaryota</taxon>
        <taxon>Viridiplantae</taxon>
        <taxon>Streptophyta</taxon>
        <taxon>Embryophyta</taxon>
        <taxon>Tracheophyta</taxon>
        <taxon>Spermatophyta</taxon>
        <taxon>Magnoliopsida</taxon>
        <taxon>eudicotyledons</taxon>
        <taxon>Gunneridae</taxon>
        <taxon>Pentapetalae</taxon>
        <taxon>rosids</taxon>
        <taxon>malvids</taxon>
        <taxon>Malvales</taxon>
        <taxon>Malvaceae</taxon>
        <taxon>Malvoideae</taxon>
        <taxon>Hibiscus</taxon>
    </lineage>
</organism>
<name>A0ABR2DYX9_9ROSI</name>
<reference evidence="2 3" key="1">
    <citation type="journal article" date="2024" name="G3 (Bethesda)">
        <title>Genome assembly of Hibiscus sabdariffa L. provides insights into metabolisms of medicinal natural products.</title>
        <authorList>
            <person name="Kim T."/>
        </authorList>
    </citation>
    <scope>NUCLEOTIDE SEQUENCE [LARGE SCALE GENOMIC DNA]</scope>
    <source>
        <strain evidence="2">TK-2024</strain>
        <tissue evidence="2">Old leaves</tissue>
    </source>
</reference>
<evidence type="ECO:0000313" key="2">
    <source>
        <dbReference type="EMBL" id="KAK8548600.1"/>
    </source>
</evidence>
<evidence type="ECO:0000256" key="1">
    <source>
        <dbReference type="SAM" id="MobiDB-lite"/>
    </source>
</evidence>
<proteinExistence type="predicted"/>
<dbReference type="Proteomes" id="UP001472677">
    <property type="component" value="Unassembled WGS sequence"/>
</dbReference>
<evidence type="ECO:0000313" key="3">
    <source>
        <dbReference type="Proteomes" id="UP001472677"/>
    </source>
</evidence>
<gene>
    <name evidence="2" type="ORF">V6N12_061511</name>
</gene>
<feature type="region of interest" description="Disordered" evidence="1">
    <location>
        <begin position="40"/>
        <end position="60"/>
    </location>
</feature>
<keyword evidence="3" id="KW-1185">Reference proteome</keyword>
<accession>A0ABR2DYX9</accession>